<sequence>MLARTYVMRCRLRKAARLWISFLRPNLPHWRLWALYSGLWKTPEEMRASLPCPLSCAFYLPIDRCDTLSGGHYRNLLAEALGISESGRPSGHNQVTWNPDLVAFFRVPANQAFVKNVEKALADFVAGDKKAHVLPHMPEIRRKIAMEMAEIYRITTQLVDEEPRRSIQLIRRIDSRIPTPLLSQVSVPTPSRLGSLGDLRKPATIVKPASPSGSVASAWRSGTTGSGTNNPNSNVGSRSLAPSPIPPTSGNLPTGSGRAAWARPNIGSVTRTPLQPPASWVAPEALTHAGEAREDIPANWEDE</sequence>
<gene>
    <name evidence="3" type="ORF">RDB_LOCUS171642</name>
</gene>
<proteinExistence type="predicted"/>
<dbReference type="InterPro" id="IPR001374">
    <property type="entry name" value="R3H_dom"/>
</dbReference>
<dbReference type="SUPFAM" id="SSF82708">
    <property type="entry name" value="R3H domain"/>
    <property type="match status" value="1"/>
</dbReference>
<dbReference type="InterPro" id="IPR036867">
    <property type="entry name" value="R3H_dom_sf"/>
</dbReference>
<dbReference type="PROSITE" id="PS51061">
    <property type="entry name" value="R3H"/>
    <property type="match status" value="1"/>
</dbReference>
<feature type="region of interest" description="Disordered" evidence="1">
    <location>
        <begin position="185"/>
        <end position="303"/>
    </location>
</feature>
<dbReference type="Gene3D" id="3.30.1370.50">
    <property type="entry name" value="R3H-like domain"/>
    <property type="match status" value="1"/>
</dbReference>
<dbReference type="GO" id="GO:0003676">
    <property type="term" value="F:nucleic acid binding"/>
    <property type="evidence" value="ECO:0007669"/>
    <property type="project" value="UniProtKB-UniRule"/>
</dbReference>
<evidence type="ECO:0000313" key="4">
    <source>
        <dbReference type="Proteomes" id="UP000663846"/>
    </source>
</evidence>
<accession>A0A8H3GRG5</accession>
<dbReference type="EMBL" id="CAJMWS010000924">
    <property type="protein sequence ID" value="CAE6468891.1"/>
    <property type="molecule type" value="Genomic_DNA"/>
</dbReference>
<organism evidence="3 4">
    <name type="scientific">Rhizoctonia solani</name>
    <dbReference type="NCBI Taxonomy" id="456999"/>
    <lineage>
        <taxon>Eukaryota</taxon>
        <taxon>Fungi</taxon>
        <taxon>Dikarya</taxon>
        <taxon>Basidiomycota</taxon>
        <taxon>Agaricomycotina</taxon>
        <taxon>Agaricomycetes</taxon>
        <taxon>Cantharellales</taxon>
        <taxon>Ceratobasidiaceae</taxon>
        <taxon>Rhizoctonia</taxon>
    </lineage>
</organism>
<dbReference type="Pfam" id="PF01424">
    <property type="entry name" value="R3H"/>
    <property type="match status" value="1"/>
</dbReference>
<evidence type="ECO:0000259" key="2">
    <source>
        <dbReference type="PROSITE" id="PS51061"/>
    </source>
</evidence>
<feature type="compositionally biased region" description="Low complexity" evidence="1">
    <location>
        <begin position="221"/>
        <end position="237"/>
    </location>
</feature>
<dbReference type="CDD" id="cd02325">
    <property type="entry name" value="R3H"/>
    <property type="match status" value="1"/>
</dbReference>
<evidence type="ECO:0000256" key="1">
    <source>
        <dbReference type="SAM" id="MobiDB-lite"/>
    </source>
</evidence>
<feature type="domain" description="R3H" evidence="2">
    <location>
        <begin position="111"/>
        <end position="173"/>
    </location>
</feature>
<name>A0A8H3GRG5_9AGAM</name>
<reference evidence="3" key="1">
    <citation type="submission" date="2021-01" db="EMBL/GenBank/DDBJ databases">
        <authorList>
            <person name="Kaushik A."/>
        </authorList>
    </citation>
    <scope>NUCLEOTIDE SEQUENCE</scope>
    <source>
        <strain evidence="3">AG1-1C</strain>
    </source>
</reference>
<dbReference type="AlphaFoldDB" id="A0A8H3GRG5"/>
<comment type="caution">
    <text evidence="3">The sequence shown here is derived from an EMBL/GenBank/DDBJ whole genome shotgun (WGS) entry which is preliminary data.</text>
</comment>
<protein>
    <recommendedName>
        <fullName evidence="2">R3H domain-containing protein</fullName>
    </recommendedName>
</protein>
<evidence type="ECO:0000313" key="3">
    <source>
        <dbReference type="EMBL" id="CAE6468891.1"/>
    </source>
</evidence>
<dbReference type="Proteomes" id="UP000663846">
    <property type="component" value="Unassembled WGS sequence"/>
</dbReference>